<dbReference type="RefSeq" id="WP_021198639.1">
    <property type="nucleotide sequence ID" value="NZ_ATAO01000068.1"/>
</dbReference>
<evidence type="ECO:0000256" key="1">
    <source>
        <dbReference type="ARBA" id="ARBA00004496"/>
    </source>
</evidence>
<dbReference type="InterPro" id="IPR036388">
    <property type="entry name" value="WH-like_DNA-bd_sf"/>
</dbReference>
<protein>
    <recommendedName>
        <fullName evidence="3 5">Regulatory protein RecX</fullName>
    </recommendedName>
</protein>
<dbReference type="InterPro" id="IPR003783">
    <property type="entry name" value="Regulatory_RecX"/>
</dbReference>
<dbReference type="PANTHER" id="PTHR33602:SF1">
    <property type="entry name" value="REGULATORY PROTEIN RECX FAMILY PROTEIN"/>
    <property type="match status" value="1"/>
</dbReference>
<evidence type="ECO:0000313" key="8">
    <source>
        <dbReference type="EMBL" id="EQM83657.1"/>
    </source>
</evidence>
<dbReference type="Pfam" id="PF02631">
    <property type="entry name" value="RecX_HTH2"/>
    <property type="match status" value="1"/>
</dbReference>
<evidence type="ECO:0000256" key="3">
    <source>
        <dbReference type="ARBA" id="ARBA00018111"/>
    </source>
</evidence>
<dbReference type="PATRIC" id="fig|1333857.3.peg.663"/>
<evidence type="ECO:0000256" key="5">
    <source>
        <dbReference type="HAMAP-Rule" id="MF_01114"/>
    </source>
</evidence>
<dbReference type="PANTHER" id="PTHR33602">
    <property type="entry name" value="REGULATORY PROTEIN RECX FAMILY PROTEIN"/>
    <property type="match status" value="1"/>
</dbReference>
<feature type="compositionally biased region" description="Basic and acidic residues" evidence="6">
    <location>
        <begin position="115"/>
        <end position="124"/>
    </location>
</feature>
<name>T5KV68_MICMQ</name>
<accession>T5KV68</accession>
<comment type="similarity">
    <text evidence="2 5">Belongs to the RecX family.</text>
</comment>
<organism evidence="8 9">
    <name type="scientific">Microbacterium maritypicum MF109</name>
    <dbReference type="NCBI Taxonomy" id="1333857"/>
    <lineage>
        <taxon>Bacteria</taxon>
        <taxon>Bacillati</taxon>
        <taxon>Actinomycetota</taxon>
        <taxon>Actinomycetes</taxon>
        <taxon>Micrococcales</taxon>
        <taxon>Microbacteriaceae</taxon>
        <taxon>Microbacterium</taxon>
    </lineage>
</organism>
<comment type="caution">
    <text evidence="8">The sequence shown here is derived from an EMBL/GenBank/DDBJ whole genome shotgun (WGS) entry which is preliminary data.</text>
</comment>
<evidence type="ECO:0000256" key="2">
    <source>
        <dbReference type="ARBA" id="ARBA00009695"/>
    </source>
</evidence>
<keyword evidence="4 5" id="KW-0963">Cytoplasm</keyword>
<proteinExistence type="inferred from homology"/>
<evidence type="ECO:0000259" key="7">
    <source>
        <dbReference type="Pfam" id="PF02631"/>
    </source>
</evidence>
<feature type="compositionally biased region" description="Basic and acidic residues" evidence="6">
    <location>
        <begin position="1"/>
        <end position="11"/>
    </location>
</feature>
<dbReference type="GO" id="GO:0005737">
    <property type="term" value="C:cytoplasm"/>
    <property type="evidence" value="ECO:0007669"/>
    <property type="project" value="UniProtKB-SubCell"/>
</dbReference>
<comment type="function">
    <text evidence="5">Modulates RecA activity.</text>
</comment>
<dbReference type="Gene3D" id="1.10.10.10">
    <property type="entry name" value="Winged helix-like DNA-binding domain superfamily/Winged helix DNA-binding domain"/>
    <property type="match status" value="1"/>
</dbReference>
<dbReference type="GO" id="GO:0006282">
    <property type="term" value="P:regulation of DNA repair"/>
    <property type="evidence" value="ECO:0007669"/>
    <property type="project" value="UniProtKB-UniRule"/>
</dbReference>
<dbReference type="InterPro" id="IPR053924">
    <property type="entry name" value="RecX_HTH_2nd"/>
</dbReference>
<gene>
    <name evidence="5" type="primary">recX</name>
    <name evidence="8" type="ORF">L687_12160</name>
</gene>
<feature type="domain" description="RecX second three-helical" evidence="7">
    <location>
        <begin position="174"/>
        <end position="215"/>
    </location>
</feature>
<dbReference type="Proteomes" id="UP000016033">
    <property type="component" value="Unassembled WGS sequence"/>
</dbReference>
<evidence type="ECO:0000256" key="6">
    <source>
        <dbReference type="SAM" id="MobiDB-lite"/>
    </source>
</evidence>
<reference evidence="8 9" key="1">
    <citation type="journal article" date="2013" name="Genome Announc.">
        <title>Whole-genome sequences of five oyster-associated bacteria show potential for crude oil hydrocarbon degradation.</title>
        <authorList>
            <person name="Chauhan A."/>
            <person name="Green S."/>
            <person name="Pathak A."/>
            <person name="Thomas J."/>
            <person name="Venkatramanan R."/>
        </authorList>
    </citation>
    <scope>NUCLEOTIDE SEQUENCE [LARGE SCALE GENOMIC DNA]</scope>
    <source>
        <strain evidence="8 9">MF109</strain>
    </source>
</reference>
<sequence length="289" mass="30528">MNDTRGGDPDRIAPIIPLFAGGSKKQTHTPPPRLAEGDDQSTDDPRASDAAVWRTTWDAPPDSASHIDASDAGTPSDRHPARGIRGSSATASTRPTKSAPHLRALGGGESDDAGADEKASSDEVRVAAEESLVRKLRARSLSISEARQVLRGVGLDGGVVDDVIDDFSRRGYLDDAALAAVLVTSGVERKGQGRVALSRALAQRGIPRDVIDGALDELPDDDEDRALEFARGKARSMSRLDHDTALRRLVGQLSRRGYNGAVAMKAAKAALRENSFGGSTSGVRFVDSD</sequence>
<evidence type="ECO:0000313" key="9">
    <source>
        <dbReference type="Proteomes" id="UP000016033"/>
    </source>
</evidence>
<dbReference type="HAMAP" id="MF_01114">
    <property type="entry name" value="RecX"/>
    <property type="match status" value="1"/>
</dbReference>
<dbReference type="EMBL" id="ATAO01000068">
    <property type="protein sequence ID" value="EQM83657.1"/>
    <property type="molecule type" value="Genomic_DNA"/>
</dbReference>
<feature type="region of interest" description="Disordered" evidence="6">
    <location>
        <begin position="1"/>
        <end position="124"/>
    </location>
</feature>
<comment type="subcellular location">
    <subcellularLocation>
        <location evidence="1 5">Cytoplasm</location>
    </subcellularLocation>
</comment>
<feature type="compositionally biased region" description="Polar residues" evidence="6">
    <location>
        <begin position="87"/>
        <end position="96"/>
    </location>
</feature>
<evidence type="ECO:0000256" key="4">
    <source>
        <dbReference type="ARBA" id="ARBA00022490"/>
    </source>
</evidence>
<dbReference type="AlphaFoldDB" id="T5KV68"/>